<reference evidence="2" key="1">
    <citation type="submission" date="2017-02" db="EMBL/GenBank/DDBJ databases">
        <title>Delving into the versatile metabolic prowess of the omnipresent phylum Bacteroidetes.</title>
        <authorList>
            <person name="Nobu M.K."/>
            <person name="Mei R."/>
            <person name="Narihiro T."/>
            <person name="Kuroda K."/>
            <person name="Liu W.-T."/>
        </authorList>
    </citation>
    <scope>NUCLEOTIDE SEQUENCE</scope>
    <source>
        <strain evidence="2">ADurb.Bin160</strain>
    </source>
</reference>
<evidence type="ECO:0000313" key="2">
    <source>
        <dbReference type="EMBL" id="OQB40578.1"/>
    </source>
</evidence>
<gene>
    <name evidence="2" type="ORF">BWY04_01283</name>
</gene>
<name>A0A1V5ZKH6_9BACT</name>
<evidence type="ECO:0000256" key="1">
    <source>
        <dbReference type="SAM" id="Phobius"/>
    </source>
</evidence>
<feature type="transmembrane region" description="Helical" evidence="1">
    <location>
        <begin position="102"/>
        <end position="120"/>
    </location>
</feature>
<dbReference type="EMBL" id="MWDB01000039">
    <property type="protein sequence ID" value="OQB40578.1"/>
    <property type="molecule type" value="Genomic_DNA"/>
</dbReference>
<protein>
    <submittedName>
        <fullName evidence="2">Uncharacterized protein</fullName>
    </submittedName>
</protein>
<accession>A0A1V5ZKH6</accession>
<sequence length="148" mass="15790">MNDKWFNISVIIILASILANGLVFMITDFPGGNSFNNLHSTDLDYSATKTNYAETINTEASINSTATNYDGSGFIPILLGGLAAGLVGVTMVIKAVAGLEVLMLKIATIFTMFSVVIYTLVAIMFIVKAIAIGYLGSILVRLIFGGRQ</sequence>
<feature type="transmembrane region" description="Helical" evidence="1">
    <location>
        <begin position="126"/>
        <end position="144"/>
    </location>
</feature>
<proteinExistence type="predicted"/>
<keyword evidence="1" id="KW-0812">Transmembrane</keyword>
<organism evidence="2">
    <name type="scientific">candidate division CPR1 bacterium ADurb.Bin160</name>
    <dbReference type="NCBI Taxonomy" id="1852826"/>
    <lineage>
        <taxon>Bacteria</taxon>
        <taxon>candidate division CPR1</taxon>
    </lineage>
</organism>
<comment type="caution">
    <text evidence="2">The sequence shown here is derived from an EMBL/GenBank/DDBJ whole genome shotgun (WGS) entry which is preliminary data.</text>
</comment>
<keyword evidence="1" id="KW-1133">Transmembrane helix</keyword>
<keyword evidence="1" id="KW-0472">Membrane</keyword>
<feature type="transmembrane region" description="Helical" evidence="1">
    <location>
        <begin position="73"/>
        <end position="93"/>
    </location>
</feature>
<dbReference type="Proteomes" id="UP000485621">
    <property type="component" value="Unassembled WGS sequence"/>
</dbReference>
<dbReference type="AlphaFoldDB" id="A0A1V5ZKH6"/>
<feature type="transmembrane region" description="Helical" evidence="1">
    <location>
        <begin position="5"/>
        <end position="26"/>
    </location>
</feature>